<dbReference type="OrthoDB" id="5867808at2759"/>
<proteinExistence type="predicted"/>
<gene>
    <name evidence="2" type="ORF">HPBE_LOCUS17032</name>
</gene>
<feature type="transmembrane region" description="Helical" evidence="1">
    <location>
        <begin position="144"/>
        <end position="166"/>
    </location>
</feature>
<evidence type="ECO:0000256" key="1">
    <source>
        <dbReference type="SAM" id="Phobius"/>
    </source>
</evidence>
<keyword evidence="1" id="KW-0472">Membrane</keyword>
<feature type="transmembrane region" description="Helical" evidence="1">
    <location>
        <begin position="51"/>
        <end position="77"/>
    </location>
</feature>
<keyword evidence="1" id="KW-0812">Transmembrane</keyword>
<sequence>MVTHSFSGYQSDYSYALLRSISVIGAVFYATEVVARVRFILSSQGAPIDRFIGAIFMSCFLAETTLGFSLVTHRVVYTLLPFKAERILTPSVLKIHLLAQAVFFIMLVSFMCTPLAGVMFCPVNLRRYYFNAKGTLVIIWMNKVCNYLVGISTVTAYTIVIGVLFFRGNITLRSSAEHRMMTQVSVDSIMYELY</sequence>
<reference evidence="2 3" key="1">
    <citation type="submission" date="2018-11" db="EMBL/GenBank/DDBJ databases">
        <authorList>
            <consortium name="Pathogen Informatics"/>
        </authorList>
    </citation>
    <scope>NUCLEOTIDE SEQUENCE [LARGE SCALE GENOMIC DNA]</scope>
</reference>
<reference evidence="4" key="2">
    <citation type="submission" date="2019-09" db="UniProtKB">
        <authorList>
            <consortium name="WormBaseParasite"/>
        </authorList>
    </citation>
    <scope>IDENTIFICATION</scope>
</reference>
<feature type="transmembrane region" description="Helical" evidence="1">
    <location>
        <begin position="97"/>
        <end position="123"/>
    </location>
</feature>
<name>A0A3P8A9K4_HELPZ</name>
<keyword evidence="3" id="KW-1185">Reference proteome</keyword>
<dbReference type="WBParaSite" id="HPBE_0001703301-mRNA-1">
    <property type="protein sequence ID" value="HPBE_0001703301-mRNA-1"/>
    <property type="gene ID" value="HPBE_0001703301"/>
</dbReference>
<evidence type="ECO:0000313" key="3">
    <source>
        <dbReference type="Proteomes" id="UP000050761"/>
    </source>
</evidence>
<evidence type="ECO:0000313" key="2">
    <source>
        <dbReference type="EMBL" id="VDP07751.1"/>
    </source>
</evidence>
<protein>
    <submittedName>
        <fullName evidence="4">7TM_GPCR_Srx domain-containing protein</fullName>
    </submittedName>
</protein>
<dbReference type="Proteomes" id="UP000050761">
    <property type="component" value="Unassembled WGS sequence"/>
</dbReference>
<organism evidence="2">
    <name type="scientific">Heligmosomoides polygyrus</name>
    <name type="common">Parasitic roundworm</name>
    <dbReference type="NCBI Taxonomy" id="6339"/>
    <lineage>
        <taxon>Eukaryota</taxon>
        <taxon>Metazoa</taxon>
        <taxon>Ecdysozoa</taxon>
        <taxon>Nematoda</taxon>
        <taxon>Chromadorea</taxon>
        <taxon>Rhabditida</taxon>
        <taxon>Rhabditina</taxon>
        <taxon>Rhabditomorpha</taxon>
        <taxon>Strongyloidea</taxon>
        <taxon>Heligmosomidae</taxon>
        <taxon>Heligmosomoides</taxon>
    </lineage>
</organism>
<feature type="transmembrane region" description="Helical" evidence="1">
    <location>
        <begin position="20"/>
        <end position="39"/>
    </location>
</feature>
<accession>A0A3P8A9K4</accession>
<keyword evidence="1" id="KW-1133">Transmembrane helix</keyword>
<dbReference type="EMBL" id="UZAH01029761">
    <property type="protein sequence ID" value="VDP07751.1"/>
    <property type="molecule type" value="Genomic_DNA"/>
</dbReference>
<evidence type="ECO:0000313" key="4">
    <source>
        <dbReference type="WBParaSite" id="HPBE_0001703301-mRNA-1"/>
    </source>
</evidence>
<dbReference type="AlphaFoldDB" id="A0A3P8A9K4"/>